<keyword evidence="7" id="KW-0406">Ion transport</keyword>
<feature type="transmembrane region" description="Helical" evidence="10">
    <location>
        <begin position="357"/>
        <end position="378"/>
    </location>
</feature>
<keyword evidence="12" id="KW-1185">Reference proteome</keyword>
<dbReference type="PIRSF" id="PIRSF006603">
    <property type="entry name" value="DinF"/>
    <property type="match status" value="1"/>
</dbReference>
<dbReference type="Pfam" id="PF01554">
    <property type="entry name" value="MatE"/>
    <property type="match status" value="2"/>
</dbReference>
<evidence type="ECO:0000256" key="6">
    <source>
        <dbReference type="ARBA" id="ARBA00022989"/>
    </source>
</evidence>
<feature type="transmembrane region" description="Helical" evidence="10">
    <location>
        <begin position="390"/>
        <end position="411"/>
    </location>
</feature>
<feature type="transmembrane region" description="Helical" evidence="10">
    <location>
        <begin position="188"/>
        <end position="211"/>
    </location>
</feature>
<comment type="subcellular location">
    <subcellularLocation>
        <location evidence="1">Cell inner membrane</location>
        <topology evidence="1">Multi-pass membrane protein</topology>
    </subcellularLocation>
</comment>
<dbReference type="GO" id="GO:0015297">
    <property type="term" value="F:antiporter activity"/>
    <property type="evidence" value="ECO:0007669"/>
    <property type="project" value="UniProtKB-KW"/>
</dbReference>
<dbReference type="PANTHER" id="PTHR43298">
    <property type="entry name" value="MULTIDRUG RESISTANCE PROTEIN NORM-RELATED"/>
    <property type="match status" value="1"/>
</dbReference>
<sequence length="463" mass="49392">MTYADHLRAVLGLGVPLIGGHLAQFAIVLTDTVVLGWYGVPELAALTLASSLFFSLFLLGSGFGWAVLPMVATFAARGDEGSIRRSTRMALWWSVIYFVAVLPVLWFSGPVLRQMGQTEEVAGLAQSYLRIAGLGMLPAMGVVVVKNYLAGLELTRVALWLTVAAAVANAGLNWVLVFGRFGLPEMGIQGAALASLAVQALTFGLVLAYALRRLPGYRLMHNLWRPDADMFRRVFALGLPIGLTTLAEVGLFAATSVFMGWLGTVPLAAHGVVMQIGSAAFMLQLGLSNAATVRAGNALGRSDGDHLMRGARVIAAVSVVVAGLSIATFLSIPEVLLGAFISPQEPEREAILQVGRGLLMLAAMFQLVDALQVIHVGFLRGLHDTRVPMVMAAVAYWGVGMPGALIFGFGLGWGAPGIWFGLVLGLTAAAVLLMARFWRHGRGMIPEVHETPDRPDRPDRTWA</sequence>
<dbReference type="InterPro" id="IPR048279">
    <property type="entry name" value="MdtK-like"/>
</dbReference>
<gene>
    <name evidence="11" type="ORF">J5474_02460</name>
</gene>
<organism evidence="11 12">
    <name type="scientific">Sagittula salina</name>
    <dbReference type="NCBI Taxonomy" id="2820268"/>
    <lineage>
        <taxon>Bacteria</taxon>
        <taxon>Pseudomonadati</taxon>
        <taxon>Pseudomonadota</taxon>
        <taxon>Alphaproteobacteria</taxon>
        <taxon>Rhodobacterales</taxon>
        <taxon>Roseobacteraceae</taxon>
        <taxon>Sagittula</taxon>
    </lineage>
</organism>
<keyword evidence="8 10" id="KW-0472">Membrane</keyword>
<keyword evidence="4" id="KW-1003">Cell membrane</keyword>
<dbReference type="NCBIfam" id="TIGR00797">
    <property type="entry name" value="matE"/>
    <property type="match status" value="1"/>
</dbReference>
<name>A0A940RYX1_9RHOB</name>
<feature type="transmembrane region" description="Helical" evidence="10">
    <location>
        <begin position="417"/>
        <end position="435"/>
    </location>
</feature>
<reference evidence="11" key="1">
    <citation type="submission" date="2021-03" db="EMBL/GenBank/DDBJ databases">
        <title>Sagittula salina sp. nov. strain M10.9X isolated from the marine waste.</title>
        <authorList>
            <person name="Satari L."/>
            <person name="Molina-Menor E."/>
            <person name="Vidal-Verdu A."/>
            <person name="Pascual J."/>
            <person name="Pereto J."/>
            <person name="Porcar M."/>
        </authorList>
    </citation>
    <scope>NUCLEOTIDE SEQUENCE</scope>
    <source>
        <strain evidence="11">M10.9X</strain>
    </source>
</reference>
<feature type="transmembrane region" description="Helical" evidence="10">
    <location>
        <begin position="157"/>
        <end position="176"/>
    </location>
</feature>
<dbReference type="PANTHER" id="PTHR43298:SF2">
    <property type="entry name" value="FMN_FAD EXPORTER YEEO-RELATED"/>
    <property type="match status" value="1"/>
</dbReference>
<dbReference type="AlphaFoldDB" id="A0A940RYX1"/>
<dbReference type="CDD" id="cd13131">
    <property type="entry name" value="MATE_NorM_like"/>
    <property type="match status" value="1"/>
</dbReference>
<evidence type="ECO:0000256" key="7">
    <source>
        <dbReference type="ARBA" id="ARBA00023065"/>
    </source>
</evidence>
<evidence type="ECO:0000256" key="4">
    <source>
        <dbReference type="ARBA" id="ARBA00022475"/>
    </source>
</evidence>
<proteinExistence type="predicted"/>
<keyword evidence="3" id="KW-0050">Antiport</keyword>
<evidence type="ECO:0000256" key="9">
    <source>
        <dbReference type="ARBA" id="ARBA00031636"/>
    </source>
</evidence>
<dbReference type="GO" id="GO:0005886">
    <property type="term" value="C:plasma membrane"/>
    <property type="evidence" value="ECO:0007669"/>
    <property type="project" value="UniProtKB-SubCell"/>
</dbReference>
<evidence type="ECO:0000256" key="10">
    <source>
        <dbReference type="SAM" id="Phobius"/>
    </source>
</evidence>
<evidence type="ECO:0000256" key="1">
    <source>
        <dbReference type="ARBA" id="ARBA00004429"/>
    </source>
</evidence>
<dbReference type="EMBL" id="JAGISH010000001">
    <property type="protein sequence ID" value="MBP0481353.1"/>
    <property type="molecule type" value="Genomic_DNA"/>
</dbReference>
<dbReference type="InterPro" id="IPR002528">
    <property type="entry name" value="MATE_fam"/>
</dbReference>
<feature type="transmembrane region" description="Helical" evidence="10">
    <location>
        <begin position="127"/>
        <end position="145"/>
    </location>
</feature>
<evidence type="ECO:0000313" key="11">
    <source>
        <dbReference type="EMBL" id="MBP0481353.1"/>
    </source>
</evidence>
<accession>A0A940RYX1</accession>
<comment type="caution">
    <text evidence="11">The sequence shown here is derived from an EMBL/GenBank/DDBJ whole genome shotgun (WGS) entry which is preliminary data.</text>
</comment>
<keyword evidence="5 10" id="KW-0812">Transmembrane</keyword>
<feature type="transmembrane region" description="Helical" evidence="10">
    <location>
        <begin position="267"/>
        <end position="292"/>
    </location>
</feature>
<evidence type="ECO:0000313" key="12">
    <source>
        <dbReference type="Proteomes" id="UP000675940"/>
    </source>
</evidence>
<protein>
    <recommendedName>
        <fullName evidence="9">Multidrug-efflux transporter</fullName>
    </recommendedName>
</protein>
<evidence type="ECO:0000256" key="2">
    <source>
        <dbReference type="ARBA" id="ARBA00022448"/>
    </source>
</evidence>
<keyword evidence="6 10" id="KW-1133">Transmembrane helix</keyword>
<feature type="transmembrane region" description="Helical" evidence="10">
    <location>
        <begin position="234"/>
        <end position="261"/>
    </location>
</feature>
<evidence type="ECO:0000256" key="8">
    <source>
        <dbReference type="ARBA" id="ARBA00023136"/>
    </source>
</evidence>
<feature type="transmembrane region" description="Helical" evidence="10">
    <location>
        <begin position="313"/>
        <end position="337"/>
    </location>
</feature>
<feature type="transmembrane region" description="Helical" evidence="10">
    <location>
        <begin position="44"/>
        <end position="68"/>
    </location>
</feature>
<keyword evidence="2" id="KW-0813">Transport</keyword>
<evidence type="ECO:0000256" key="3">
    <source>
        <dbReference type="ARBA" id="ARBA00022449"/>
    </source>
</evidence>
<feature type="transmembrane region" description="Helical" evidence="10">
    <location>
        <begin position="89"/>
        <end position="107"/>
    </location>
</feature>
<dbReference type="Proteomes" id="UP000675940">
    <property type="component" value="Unassembled WGS sequence"/>
</dbReference>
<feature type="transmembrane region" description="Helical" evidence="10">
    <location>
        <begin position="12"/>
        <end position="38"/>
    </location>
</feature>
<dbReference type="GO" id="GO:0042910">
    <property type="term" value="F:xenobiotic transmembrane transporter activity"/>
    <property type="evidence" value="ECO:0007669"/>
    <property type="project" value="InterPro"/>
</dbReference>
<dbReference type="InterPro" id="IPR050222">
    <property type="entry name" value="MATE_MdtK"/>
</dbReference>
<dbReference type="GO" id="GO:0006811">
    <property type="term" value="P:monoatomic ion transport"/>
    <property type="evidence" value="ECO:0007669"/>
    <property type="project" value="UniProtKB-KW"/>
</dbReference>
<evidence type="ECO:0000256" key="5">
    <source>
        <dbReference type="ARBA" id="ARBA00022692"/>
    </source>
</evidence>